<dbReference type="AlphaFoldDB" id="A0A9Q0JYZ4"/>
<proteinExistence type="predicted"/>
<protein>
    <submittedName>
        <fullName evidence="3">Uncharacterized protein</fullName>
    </submittedName>
</protein>
<dbReference type="OrthoDB" id="302966at2759"/>
<evidence type="ECO:0000256" key="2">
    <source>
        <dbReference type="ARBA" id="ARBA00022490"/>
    </source>
</evidence>
<name>A0A9Q0JYZ4_9MAGN</name>
<evidence type="ECO:0000313" key="3">
    <source>
        <dbReference type="EMBL" id="KAJ4955805.1"/>
    </source>
</evidence>
<dbReference type="Proteomes" id="UP001141806">
    <property type="component" value="Unassembled WGS sequence"/>
</dbReference>
<dbReference type="PANTHER" id="PTHR12983:SF9">
    <property type="entry name" value="E3 UBIQUITIN-PROTEIN LIGASE RNF10"/>
    <property type="match status" value="1"/>
</dbReference>
<dbReference type="GO" id="GO:0000976">
    <property type="term" value="F:transcription cis-regulatory region binding"/>
    <property type="evidence" value="ECO:0007669"/>
    <property type="project" value="TreeGrafter"/>
</dbReference>
<reference evidence="3" key="1">
    <citation type="journal article" date="2023" name="Plant J.">
        <title>The genome of the king protea, Protea cynaroides.</title>
        <authorList>
            <person name="Chang J."/>
            <person name="Duong T.A."/>
            <person name="Schoeman C."/>
            <person name="Ma X."/>
            <person name="Roodt D."/>
            <person name="Barker N."/>
            <person name="Li Z."/>
            <person name="Van de Peer Y."/>
            <person name="Mizrachi E."/>
        </authorList>
    </citation>
    <scope>NUCLEOTIDE SEQUENCE</scope>
    <source>
        <tissue evidence="3">Young leaves</tissue>
    </source>
</reference>
<comment type="subcellular location">
    <subcellularLocation>
        <location evidence="1">Cytoplasm</location>
    </subcellularLocation>
</comment>
<dbReference type="GO" id="GO:0045944">
    <property type="term" value="P:positive regulation of transcription by RNA polymerase II"/>
    <property type="evidence" value="ECO:0007669"/>
    <property type="project" value="TreeGrafter"/>
</dbReference>
<organism evidence="3 4">
    <name type="scientific">Protea cynaroides</name>
    <dbReference type="NCBI Taxonomy" id="273540"/>
    <lineage>
        <taxon>Eukaryota</taxon>
        <taxon>Viridiplantae</taxon>
        <taxon>Streptophyta</taxon>
        <taxon>Embryophyta</taxon>
        <taxon>Tracheophyta</taxon>
        <taxon>Spermatophyta</taxon>
        <taxon>Magnoliopsida</taxon>
        <taxon>Proteales</taxon>
        <taxon>Proteaceae</taxon>
        <taxon>Protea</taxon>
    </lineage>
</organism>
<dbReference type="PANTHER" id="PTHR12983">
    <property type="entry name" value="RING FINGER 10 FAMILY MEMBER"/>
    <property type="match status" value="1"/>
</dbReference>
<evidence type="ECO:0000256" key="1">
    <source>
        <dbReference type="ARBA" id="ARBA00004496"/>
    </source>
</evidence>
<keyword evidence="4" id="KW-1185">Reference proteome</keyword>
<dbReference type="InterPro" id="IPR039739">
    <property type="entry name" value="MAG2/RNF10"/>
</dbReference>
<comment type="caution">
    <text evidence="3">The sequence shown here is derived from an EMBL/GenBank/DDBJ whole genome shotgun (WGS) entry which is preliminary data.</text>
</comment>
<dbReference type="EMBL" id="JAMYWD010000011">
    <property type="protein sequence ID" value="KAJ4955805.1"/>
    <property type="molecule type" value="Genomic_DNA"/>
</dbReference>
<sequence length="156" mass="17391">MFYVSIYLITLGNRGNEAAFAAFGADQFDEEGSVAEAKSISGESFKKVTHIRTSDGKRNSSHQNNGMDPSSCCISVGRGTATHSAVRKNQMMNGNHLLNFYYDPTARPQPRITPPTRQQKTKPHNKDLFLQANFKFDVLDTGSRAQELMDLDKMLD</sequence>
<accession>A0A9Q0JYZ4</accession>
<gene>
    <name evidence="3" type="ORF">NE237_012588</name>
</gene>
<keyword evidence="2" id="KW-0963">Cytoplasm</keyword>
<dbReference type="GO" id="GO:0005737">
    <property type="term" value="C:cytoplasm"/>
    <property type="evidence" value="ECO:0007669"/>
    <property type="project" value="UniProtKB-SubCell"/>
</dbReference>
<evidence type="ECO:0000313" key="4">
    <source>
        <dbReference type="Proteomes" id="UP001141806"/>
    </source>
</evidence>